<keyword evidence="3" id="KW-1185">Reference proteome</keyword>
<comment type="caution">
    <text evidence="2">The sequence shown here is derived from an EMBL/GenBank/DDBJ whole genome shotgun (WGS) entry which is preliminary data.</text>
</comment>
<accession>A0AAN9JMD1</accession>
<organism evidence="2 3">
    <name type="scientific">Clitoria ternatea</name>
    <name type="common">Butterfly pea</name>
    <dbReference type="NCBI Taxonomy" id="43366"/>
    <lineage>
        <taxon>Eukaryota</taxon>
        <taxon>Viridiplantae</taxon>
        <taxon>Streptophyta</taxon>
        <taxon>Embryophyta</taxon>
        <taxon>Tracheophyta</taxon>
        <taxon>Spermatophyta</taxon>
        <taxon>Magnoliopsida</taxon>
        <taxon>eudicotyledons</taxon>
        <taxon>Gunneridae</taxon>
        <taxon>Pentapetalae</taxon>
        <taxon>rosids</taxon>
        <taxon>fabids</taxon>
        <taxon>Fabales</taxon>
        <taxon>Fabaceae</taxon>
        <taxon>Papilionoideae</taxon>
        <taxon>50 kb inversion clade</taxon>
        <taxon>NPAAA clade</taxon>
        <taxon>indigoferoid/millettioid clade</taxon>
        <taxon>Phaseoleae</taxon>
        <taxon>Clitoria</taxon>
    </lineage>
</organism>
<evidence type="ECO:0000313" key="3">
    <source>
        <dbReference type="Proteomes" id="UP001359559"/>
    </source>
</evidence>
<gene>
    <name evidence="2" type="ORF">RJT34_12626</name>
</gene>
<name>A0AAN9JMD1_CLITE</name>
<dbReference type="EMBL" id="JAYKXN010000003">
    <property type="protein sequence ID" value="KAK7301752.1"/>
    <property type="molecule type" value="Genomic_DNA"/>
</dbReference>
<evidence type="ECO:0000313" key="2">
    <source>
        <dbReference type="EMBL" id="KAK7301752.1"/>
    </source>
</evidence>
<feature type="region of interest" description="Disordered" evidence="1">
    <location>
        <begin position="1"/>
        <end position="34"/>
    </location>
</feature>
<feature type="region of interest" description="Disordered" evidence="1">
    <location>
        <begin position="66"/>
        <end position="93"/>
    </location>
</feature>
<dbReference type="Proteomes" id="UP001359559">
    <property type="component" value="Unassembled WGS sequence"/>
</dbReference>
<proteinExistence type="predicted"/>
<sequence>MRYNREQQRSDPAGGLGSMLELPSNALESHPRPDRQWQAVSVPFGKSLAFGYLVIPRKSHHYQGIPSGEDSGLYDAQNAHIPGKQGEGLHIEQ</sequence>
<reference evidence="2 3" key="1">
    <citation type="submission" date="2024-01" db="EMBL/GenBank/DDBJ databases">
        <title>The genomes of 5 underutilized Papilionoideae crops provide insights into root nodulation and disease resistance.</title>
        <authorList>
            <person name="Yuan L."/>
        </authorList>
    </citation>
    <scope>NUCLEOTIDE SEQUENCE [LARGE SCALE GENOMIC DNA]</scope>
    <source>
        <strain evidence="2">LY-2023</strain>
        <tissue evidence="2">Leaf</tissue>
    </source>
</reference>
<protein>
    <submittedName>
        <fullName evidence="2">Uncharacterized protein</fullName>
    </submittedName>
</protein>
<dbReference type="AlphaFoldDB" id="A0AAN9JMD1"/>
<evidence type="ECO:0000256" key="1">
    <source>
        <dbReference type="SAM" id="MobiDB-lite"/>
    </source>
</evidence>